<keyword evidence="3" id="KW-1185">Reference proteome</keyword>
<evidence type="ECO:0000313" key="2">
    <source>
        <dbReference type="EMBL" id="ONK66032.1"/>
    </source>
</evidence>
<proteinExistence type="predicted"/>
<feature type="compositionally biased region" description="Basic and acidic residues" evidence="1">
    <location>
        <begin position="66"/>
        <end position="76"/>
    </location>
</feature>
<evidence type="ECO:0000313" key="3">
    <source>
        <dbReference type="Proteomes" id="UP000243459"/>
    </source>
</evidence>
<feature type="region of interest" description="Disordered" evidence="1">
    <location>
        <begin position="1"/>
        <end position="112"/>
    </location>
</feature>
<gene>
    <name evidence="2" type="ORF">A4U43_C06F3470</name>
</gene>
<protein>
    <submittedName>
        <fullName evidence="2">Uncharacterized protein</fullName>
    </submittedName>
</protein>
<accession>A0A5P1EJB4</accession>
<dbReference type="AlphaFoldDB" id="A0A5P1EJB4"/>
<name>A0A5P1EJB4_ASPOF</name>
<evidence type="ECO:0000256" key="1">
    <source>
        <dbReference type="SAM" id="MobiDB-lite"/>
    </source>
</evidence>
<organism evidence="2 3">
    <name type="scientific">Asparagus officinalis</name>
    <name type="common">Garden asparagus</name>
    <dbReference type="NCBI Taxonomy" id="4686"/>
    <lineage>
        <taxon>Eukaryota</taxon>
        <taxon>Viridiplantae</taxon>
        <taxon>Streptophyta</taxon>
        <taxon>Embryophyta</taxon>
        <taxon>Tracheophyta</taxon>
        <taxon>Spermatophyta</taxon>
        <taxon>Magnoliopsida</taxon>
        <taxon>Liliopsida</taxon>
        <taxon>Asparagales</taxon>
        <taxon>Asparagaceae</taxon>
        <taxon>Asparagoideae</taxon>
        <taxon>Asparagus</taxon>
    </lineage>
</organism>
<dbReference type="Proteomes" id="UP000243459">
    <property type="component" value="Chromosome 6"/>
</dbReference>
<dbReference type="EMBL" id="CM007386">
    <property type="protein sequence ID" value="ONK66032.1"/>
    <property type="molecule type" value="Genomic_DNA"/>
</dbReference>
<feature type="compositionally biased region" description="Basic and acidic residues" evidence="1">
    <location>
        <begin position="1"/>
        <end position="16"/>
    </location>
</feature>
<dbReference type="Gramene" id="ONK66032">
    <property type="protein sequence ID" value="ONK66032"/>
    <property type="gene ID" value="A4U43_C06F3470"/>
</dbReference>
<sequence length="112" mass="12229">MSIRDHEVRSEVDSARSSHPAVSVSPRKHGDSASSPRLRIARRPDDPGHARERGAAGDSWPRTRKTREYVLVKAARDPPSPVTPRRRANVTSLPAERGQGSSACQAKRADGE</sequence>
<reference evidence="3" key="1">
    <citation type="journal article" date="2017" name="Nat. Commun.">
        <title>The asparagus genome sheds light on the origin and evolution of a young Y chromosome.</title>
        <authorList>
            <person name="Harkess A."/>
            <person name="Zhou J."/>
            <person name="Xu C."/>
            <person name="Bowers J.E."/>
            <person name="Van der Hulst R."/>
            <person name="Ayyampalayam S."/>
            <person name="Mercati F."/>
            <person name="Riccardi P."/>
            <person name="McKain M.R."/>
            <person name="Kakrana A."/>
            <person name="Tang H."/>
            <person name="Ray J."/>
            <person name="Groenendijk J."/>
            <person name="Arikit S."/>
            <person name="Mathioni S.M."/>
            <person name="Nakano M."/>
            <person name="Shan H."/>
            <person name="Telgmann-Rauber A."/>
            <person name="Kanno A."/>
            <person name="Yue Z."/>
            <person name="Chen H."/>
            <person name="Li W."/>
            <person name="Chen Y."/>
            <person name="Xu X."/>
            <person name="Zhang Y."/>
            <person name="Luo S."/>
            <person name="Chen H."/>
            <person name="Gao J."/>
            <person name="Mao Z."/>
            <person name="Pires J.C."/>
            <person name="Luo M."/>
            <person name="Kudrna D."/>
            <person name="Wing R.A."/>
            <person name="Meyers B.C."/>
            <person name="Yi K."/>
            <person name="Kong H."/>
            <person name="Lavrijsen P."/>
            <person name="Sunseri F."/>
            <person name="Falavigna A."/>
            <person name="Ye Y."/>
            <person name="Leebens-Mack J.H."/>
            <person name="Chen G."/>
        </authorList>
    </citation>
    <scope>NUCLEOTIDE SEQUENCE [LARGE SCALE GENOMIC DNA]</scope>
    <source>
        <strain evidence="3">cv. DH0086</strain>
    </source>
</reference>
<feature type="compositionally biased region" description="Basic and acidic residues" evidence="1">
    <location>
        <begin position="42"/>
        <end position="55"/>
    </location>
</feature>